<proteinExistence type="predicted"/>
<evidence type="ECO:0000313" key="1">
    <source>
        <dbReference type="EMBL" id="QHE63025.1"/>
    </source>
</evidence>
<sequence>MKSKTPAVFSLQTGYMKGFRSEMDRHDLARSIPFYTFGGTGWGGAQSELFWGGLYLSRFGQSDGAVLVKSSRLPYGKEAAVRDWTHSTIKEGSAIFPFMKELLSDEVKDVVHAEANEHVKEEETSVLHRGGTVNGVAVEQFSVEERVERLTIDWVSDQRDTMYELVGPDGQVYRQWSVAEDATGYFPGAFHHSFLLTAPIPGRWEVRAHTSQEHYMLSILFHKKSAVTSLTASDQILLKKMYTIHHIPMKSGKKPSTLITSEDLSSLPLADFEEGIHNITLDLEGKTEQGNEFQRTVIQTVYVDGKGNIY</sequence>
<dbReference type="EMBL" id="CP047394">
    <property type="protein sequence ID" value="QHE63025.1"/>
    <property type="molecule type" value="Genomic_DNA"/>
</dbReference>
<name>A0A6I6UJ98_9BACI</name>
<dbReference type="KEGG" id="bvq:FHE72_19950"/>
<gene>
    <name evidence="1" type="ORF">FHE72_19950</name>
</gene>
<dbReference type="AlphaFoldDB" id="A0A6I6UJ98"/>
<dbReference type="Proteomes" id="UP000465062">
    <property type="component" value="Chromosome"/>
</dbReference>
<organism evidence="1 2">
    <name type="scientific">Rossellomorea vietnamensis</name>
    <dbReference type="NCBI Taxonomy" id="218284"/>
    <lineage>
        <taxon>Bacteria</taxon>
        <taxon>Bacillati</taxon>
        <taxon>Bacillota</taxon>
        <taxon>Bacilli</taxon>
        <taxon>Bacillales</taxon>
        <taxon>Bacillaceae</taxon>
        <taxon>Rossellomorea</taxon>
    </lineage>
</organism>
<reference evidence="1 2" key="1">
    <citation type="submission" date="2019-06" db="EMBL/GenBank/DDBJ databases">
        <title>An operon consisting of a P-type ATPase gene and a transcriptional regular gene given the different cadmium resistance in Bacillus vietamensis 151-6 and Bacillus marisflavi 151-25.</title>
        <authorList>
            <person name="Yu X."/>
        </authorList>
    </citation>
    <scope>NUCLEOTIDE SEQUENCE [LARGE SCALE GENOMIC DNA]</scope>
    <source>
        <strain evidence="1 2">151-6</strain>
    </source>
</reference>
<evidence type="ECO:0000313" key="2">
    <source>
        <dbReference type="Proteomes" id="UP000465062"/>
    </source>
</evidence>
<accession>A0A6I6UJ98</accession>
<protein>
    <submittedName>
        <fullName evidence="1">Uncharacterized protein</fullName>
    </submittedName>
</protein>
<dbReference type="RefSeq" id="WP_159362758.1">
    <property type="nucleotide sequence ID" value="NZ_CP047394.1"/>
</dbReference>